<dbReference type="PANTHER" id="PTHR32024:SF3">
    <property type="entry name" value="TRK SYSTEM POTASSIUM UPTAKE PROTEIN"/>
    <property type="match status" value="1"/>
</dbReference>
<dbReference type="HOGENOM" id="CLU_030708_0_1_6"/>
<dbReference type="EMBL" id="AEVO01000006">
    <property type="protein sequence ID" value="EFY08042.1"/>
    <property type="molecule type" value="Genomic_DNA"/>
</dbReference>
<dbReference type="Pfam" id="PF02386">
    <property type="entry name" value="TrkH"/>
    <property type="match status" value="1"/>
</dbReference>
<keyword evidence="14" id="KW-1185">Reference proteome</keyword>
<reference evidence="13 14" key="1">
    <citation type="submission" date="2011-01" db="EMBL/GenBank/DDBJ databases">
        <authorList>
            <person name="Weinstock G."/>
            <person name="Sodergren E."/>
            <person name="Clifton S."/>
            <person name="Fulton L."/>
            <person name="Fulton B."/>
            <person name="Courtney L."/>
            <person name="Fronick C."/>
            <person name="Harrison M."/>
            <person name="Strong C."/>
            <person name="Farmer C."/>
            <person name="Delahaunty K."/>
            <person name="Markovic C."/>
            <person name="Hall O."/>
            <person name="Minx P."/>
            <person name="Tomlinson C."/>
            <person name="Mitreva M."/>
            <person name="Hou S."/>
            <person name="Chen J."/>
            <person name="Wollam A."/>
            <person name="Pepin K.H."/>
            <person name="Johnson M."/>
            <person name="Bhonagiri V."/>
            <person name="Zhang X."/>
            <person name="Suruliraj S."/>
            <person name="Warren W."/>
            <person name="Chinwalla A."/>
            <person name="Mardis E.R."/>
            <person name="Wilson R.K."/>
        </authorList>
    </citation>
    <scope>NUCLEOTIDE SEQUENCE [LARGE SCALE GENOMIC DNA]</scope>
    <source>
        <strain evidence="14">DSM 22608 / JCM 16073 / KCTC 15190 / YIT 12066</strain>
    </source>
</reference>
<protein>
    <recommendedName>
        <fullName evidence="10">Trk system potassium uptake protein</fullName>
    </recommendedName>
</protein>
<keyword evidence="4 10" id="KW-0633">Potassium transport</keyword>
<gene>
    <name evidence="13" type="primary">trkH</name>
    <name evidence="13" type="ORF">HMPREF9444_00093</name>
</gene>
<dbReference type="STRING" id="762983.HMPREF9444_00093"/>
<evidence type="ECO:0000256" key="4">
    <source>
        <dbReference type="ARBA" id="ARBA00022538"/>
    </source>
</evidence>
<comment type="caution">
    <text evidence="13">The sequence shown here is derived from an EMBL/GenBank/DDBJ whole genome shotgun (WGS) entry which is preliminary data.</text>
</comment>
<feature type="transmembrane region" description="Helical" evidence="12">
    <location>
        <begin position="12"/>
        <end position="32"/>
    </location>
</feature>
<dbReference type="PIRSF" id="PIRSF006247">
    <property type="entry name" value="TrkH"/>
    <property type="match status" value="1"/>
</dbReference>
<evidence type="ECO:0000256" key="5">
    <source>
        <dbReference type="ARBA" id="ARBA00022692"/>
    </source>
</evidence>
<evidence type="ECO:0000256" key="3">
    <source>
        <dbReference type="ARBA" id="ARBA00022475"/>
    </source>
</evidence>
<evidence type="ECO:0000256" key="10">
    <source>
        <dbReference type="PIRNR" id="PIRNR006247"/>
    </source>
</evidence>
<dbReference type="AlphaFoldDB" id="E8LHD4"/>
<keyword evidence="8 10" id="KW-0406">Ion transport</keyword>
<evidence type="ECO:0000256" key="9">
    <source>
        <dbReference type="ARBA" id="ARBA00023136"/>
    </source>
</evidence>
<feature type="binding site" evidence="11">
    <location>
        <position position="220"/>
    </location>
    <ligand>
        <name>K(+)</name>
        <dbReference type="ChEBI" id="CHEBI:29103"/>
    </ligand>
</feature>
<feature type="binding site" evidence="11">
    <location>
        <position position="315"/>
    </location>
    <ligand>
        <name>K(+)</name>
        <dbReference type="ChEBI" id="CHEBI:29103"/>
    </ligand>
</feature>
<sequence length="483" mass="52505">MVVNIRIIAKMLSPAVTGFGVIALIPAIYALISGTPGAFSFISVTILAVAIGNILRIIGKNSPNLIALRELFLFTFLLWSILALIASLPFFIQLEDIDFLAGLFESVSSLSTTGATVINNLDVRPPSILLWRSILQYLGGIGFVVIGIAVLPTLALGGMNLFKTESIDGRTKLTPHIKTMAFALLMFYIVLLILCTGCYIFFGLDIFLAINAAMCTVATGGMMPIDASMNGLPAGVHYSAIVFMFICSCPFLIILASFTESRSLFFKDEQIRGLFLIIVFFSAAVILSLIFYNGYDVERAIRIGLFNVTSIISSTGFSLEDFSKWNSFASVIFLSIFAIGGCSGSTSGGIKIFRIQVCYRMLKCNMLRSLHPHGVIFPRFNGTEINSMTSFSVVSFLVAYILVTFCSTLAATLMGLPITDAFTATLTCLSNIGPTMGDVVLPNSANFASVSGPLHLLFSIDMLLGRLEIIPVLLCFTRFFWRK</sequence>
<dbReference type="InterPro" id="IPR004772">
    <property type="entry name" value="TrkH"/>
</dbReference>
<evidence type="ECO:0000313" key="14">
    <source>
        <dbReference type="Proteomes" id="UP000018458"/>
    </source>
</evidence>
<feature type="binding site" evidence="11">
    <location>
        <position position="431"/>
    </location>
    <ligand>
        <name>K(+)</name>
        <dbReference type="ChEBI" id="CHEBI:29103"/>
    </ligand>
</feature>
<dbReference type="InterPro" id="IPR003445">
    <property type="entry name" value="Cat_transpt"/>
</dbReference>
<proteinExistence type="inferred from homology"/>
<dbReference type="GO" id="GO:0015379">
    <property type="term" value="F:potassium:chloride symporter activity"/>
    <property type="evidence" value="ECO:0007669"/>
    <property type="project" value="InterPro"/>
</dbReference>
<comment type="subcellular location">
    <subcellularLocation>
        <location evidence="10">Cell inner membrane</location>
        <topology evidence="10">Multi-pass membrane protein</topology>
    </subcellularLocation>
    <subcellularLocation>
        <location evidence="1">Cell membrane</location>
        <topology evidence="1">Multi-pass membrane protein</topology>
    </subcellularLocation>
</comment>
<dbReference type="GO" id="GO:0046872">
    <property type="term" value="F:metal ion binding"/>
    <property type="evidence" value="ECO:0007669"/>
    <property type="project" value="UniProtKB-KW"/>
</dbReference>
<feature type="transmembrane region" description="Helical" evidence="12">
    <location>
        <begin position="393"/>
        <end position="416"/>
    </location>
</feature>
<keyword evidence="2 10" id="KW-0813">Transport</keyword>
<evidence type="ECO:0000256" key="2">
    <source>
        <dbReference type="ARBA" id="ARBA00022448"/>
    </source>
</evidence>
<keyword evidence="7 12" id="KW-1133">Transmembrane helix</keyword>
<dbReference type="GO" id="GO:0005886">
    <property type="term" value="C:plasma membrane"/>
    <property type="evidence" value="ECO:0007669"/>
    <property type="project" value="UniProtKB-SubCell"/>
</dbReference>
<keyword evidence="10" id="KW-0997">Cell inner membrane</keyword>
<keyword evidence="6 10" id="KW-0630">Potassium</keyword>
<evidence type="ECO:0000313" key="13">
    <source>
        <dbReference type="EMBL" id="EFY08042.1"/>
    </source>
</evidence>
<feature type="transmembrane region" description="Helical" evidence="12">
    <location>
        <begin position="134"/>
        <end position="159"/>
    </location>
</feature>
<accession>E8LHD4</accession>
<dbReference type="eggNOG" id="COG0168">
    <property type="taxonomic scope" value="Bacteria"/>
</dbReference>
<dbReference type="Proteomes" id="UP000018458">
    <property type="component" value="Unassembled WGS sequence"/>
</dbReference>
<name>E8LHD4_SUCHY</name>
<feature type="binding site" evidence="11">
    <location>
        <position position="113"/>
    </location>
    <ligand>
        <name>K(+)</name>
        <dbReference type="ChEBI" id="CHEBI:29103"/>
    </ligand>
</feature>
<keyword evidence="5 12" id="KW-0812">Transmembrane</keyword>
<feature type="transmembrane region" description="Helical" evidence="12">
    <location>
        <begin position="463"/>
        <end position="481"/>
    </location>
</feature>
<comment type="function">
    <text evidence="10">Low-affinity potassium transport system. Interacts with Trk system potassium uptake protein TrkA.</text>
</comment>
<feature type="transmembrane region" description="Helical" evidence="12">
    <location>
        <begin position="38"/>
        <end position="59"/>
    </location>
</feature>
<evidence type="ECO:0000256" key="7">
    <source>
        <dbReference type="ARBA" id="ARBA00022989"/>
    </source>
</evidence>
<comment type="similarity">
    <text evidence="10">Belongs to the TrkH potassium transport family.</text>
</comment>
<feature type="transmembrane region" description="Helical" evidence="12">
    <location>
        <begin position="271"/>
        <end position="293"/>
    </location>
</feature>
<feature type="transmembrane region" description="Helical" evidence="12">
    <location>
        <begin position="71"/>
        <end position="92"/>
    </location>
</feature>
<feature type="transmembrane region" description="Helical" evidence="12">
    <location>
        <begin position="180"/>
        <end position="202"/>
    </location>
</feature>
<keyword evidence="9 10" id="KW-0472">Membrane</keyword>
<evidence type="ECO:0000256" key="8">
    <source>
        <dbReference type="ARBA" id="ARBA00023065"/>
    </source>
</evidence>
<feature type="transmembrane region" description="Helical" evidence="12">
    <location>
        <begin position="237"/>
        <end position="259"/>
    </location>
</feature>
<organism evidence="13 14">
    <name type="scientific">Succinatimonas hippei (strain DSM 22608 / JCM 16073 / KCTC 15190 / YIT 12066)</name>
    <dbReference type="NCBI Taxonomy" id="762983"/>
    <lineage>
        <taxon>Bacteria</taxon>
        <taxon>Pseudomonadati</taxon>
        <taxon>Pseudomonadota</taxon>
        <taxon>Gammaproteobacteria</taxon>
        <taxon>Aeromonadales</taxon>
        <taxon>Succinivibrionaceae</taxon>
        <taxon>Succinatimonas</taxon>
    </lineage>
</organism>
<evidence type="ECO:0000256" key="1">
    <source>
        <dbReference type="ARBA" id="ARBA00004651"/>
    </source>
</evidence>
<keyword evidence="3 10" id="KW-1003">Cell membrane</keyword>
<evidence type="ECO:0000256" key="12">
    <source>
        <dbReference type="SAM" id="Phobius"/>
    </source>
</evidence>
<dbReference type="OrthoDB" id="9810952at2"/>
<feature type="binding site" evidence="11">
    <location>
        <position position="112"/>
    </location>
    <ligand>
        <name>K(+)</name>
        <dbReference type="ChEBI" id="CHEBI:29103"/>
    </ligand>
</feature>
<keyword evidence="11" id="KW-0479">Metal-binding</keyword>
<evidence type="ECO:0000256" key="6">
    <source>
        <dbReference type="ARBA" id="ARBA00022958"/>
    </source>
</evidence>
<evidence type="ECO:0000256" key="11">
    <source>
        <dbReference type="PIRSR" id="PIRSR006247-1"/>
    </source>
</evidence>
<dbReference type="PANTHER" id="PTHR32024">
    <property type="entry name" value="TRK SYSTEM POTASSIUM UPTAKE PROTEIN TRKG-RELATED"/>
    <property type="match status" value="1"/>
</dbReference>
<feature type="transmembrane region" description="Helical" evidence="12">
    <location>
        <begin position="331"/>
        <end position="353"/>
    </location>
</feature>
<dbReference type="RefSeq" id="WP_009142322.1">
    <property type="nucleotide sequence ID" value="NZ_GL830944.1"/>
</dbReference>